<organism evidence="1 2">
    <name type="scientific">Spartinivicinus marinus</name>
    <dbReference type="NCBI Taxonomy" id="2994442"/>
    <lineage>
        <taxon>Bacteria</taxon>
        <taxon>Pseudomonadati</taxon>
        <taxon>Pseudomonadota</taxon>
        <taxon>Gammaproteobacteria</taxon>
        <taxon>Oceanospirillales</taxon>
        <taxon>Zooshikellaceae</taxon>
        <taxon>Spartinivicinus</taxon>
    </lineage>
</organism>
<protein>
    <submittedName>
        <fullName evidence="1">Carboxymuconolactone decarboxylase family protein</fullName>
    </submittedName>
</protein>
<dbReference type="InterPro" id="IPR029032">
    <property type="entry name" value="AhpD-like"/>
</dbReference>
<proteinExistence type="predicted"/>
<evidence type="ECO:0000313" key="2">
    <source>
        <dbReference type="Proteomes" id="UP000569732"/>
    </source>
</evidence>
<accession>A0A853IHJ0</accession>
<evidence type="ECO:0000313" key="1">
    <source>
        <dbReference type="EMBL" id="NYZ68897.1"/>
    </source>
</evidence>
<dbReference type="RefSeq" id="WP_180570896.1">
    <property type="nucleotide sequence ID" value="NZ_JACCKB010000053.1"/>
</dbReference>
<keyword evidence="2" id="KW-1185">Reference proteome</keyword>
<dbReference type="Proteomes" id="UP000569732">
    <property type="component" value="Unassembled WGS sequence"/>
</dbReference>
<dbReference type="SUPFAM" id="SSF69118">
    <property type="entry name" value="AhpD-like"/>
    <property type="match status" value="1"/>
</dbReference>
<reference evidence="1 2" key="1">
    <citation type="submission" date="2020-07" db="EMBL/GenBank/DDBJ databases">
        <title>Endozoicomonas sp. nov., isolated from sediment.</title>
        <authorList>
            <person name="Gu T."/>
        </authorList>
    </citation>
    <scope>NUCLEOTIDE SEQUENCE [LARGE SCALE GENOMIC DNA]</scope>
    <source>
        <strain evidence="1 2">SM1973</strain>
    </source>
</reference>
<dbReference type="AlphaFoldDB" id="A0A853IHJ0"/>
<dbReference type="PANTHER" id="PTHR35446:SF3">
    <property type="entry name" value="CMD DOMAIN-CONTAINING PROTEIN"/>
    <property type="match status" value="1"/>
</dbReference>
<dbReference type="EMBL" id="JACCKB010000053">
    <property type="protein sequence ID" value="NYZ68897.1"/>
    <property type="molecule type" value="Genomic_DNA"/>
</dbReference>
<dbReference type="PANTHER" id="PTHR35446">
    <property type="entry name" value="SI:CH211-175M2.5"/>
    <property type="match status" value="1"/>
</dbReference>
<gene>
    <name evidence="1" type="ORF">H0A36_23025</name>
</gene>
<name>A0A853IHJ0_9GAMM</name>
<comment type="caution">
    <text evidence="1">The sequence shown here is derived from an EMBL/GenBank/DDBJ whole genome shotgun (WGS) entry which is preliminary data.</text>
</comment>
<sequence>MKEFKQHTLESAPEGSKPLLSSSIANFGWIPNQSAIMAEAPTLLEAYQKAHDLFIESSLNDTEMAVVWICMGMEHNCDYTIKAHEYIARKSGVDENYFHALKYGEPLPEKLEALRKFTVKLANCQGRVLPSDVETFMKAGFSRAQVFEVILGVSQKTMSNIMNNIVDTPVDEVFSNGI</sequence>
<dbReference type="Gene3D" id="1.20.1290.10">
    <property type="entry name" value="AhpD-like"/>
    <property type="match status" value="1"/>
</dbReference>